<feature type="domain" description="Duffy-binding-like" evidence="7">
    <location>
        <begin position="325"/>
        <end position="490"/>
    </location>
</feature>
<feature type="compositionally biased region" description="Polar residues" evidence="1">
    <location>
        <begin position="1979"/>
        <end position="1989"/>
    </location>
</feature>
<feature type="domain" description="Duffy-binding-like" evidence="3">
    <location>
        <begin position="1834"/>
        <end position="1979"/>
    </location>
</feature>
<feature type="domain" description="Duffy-antigen binding" evidence="4">
    <location>
        <begin position="1280"/>
        <end position="1501"/>
    </location>
</feature>
<evidence type="ECO:0000256" key="1">
    <source>
        <dbReference type="SAM" id="MobiDB-lite"/>
    </source>
</evidence>
<feature type="compositionally biased region" description="Basic and acidic residues" evidence="1">
    <location>
        <begin position="2015"/>
        <end position="2032"/>
    </location>
</feature>
<dbReference type="EMBL" id="KI926006">
    <property type="protein sequence ID" value="ETW45647.1"/>
    <property type="molecule type" value="Genomic_DNA"/>
</dbReference>
<feature type="compositionally biased region" description="Polar residues" evidence="1">
    <location>
        <begin position="2071"/>
        <end position="2083"/>
    </location>
</feature>
<dbReference type="FunFam" id="1.20.58.830:FF:000002">
    <property type="entry name" value="Erythrocyte membrane protein 1, PfEMP1"/>
    <property type="match status" value="1"/>
</dbReference>
<feature type="compositionally biased region" description="Pro residues" evidence="1">
    <location>
        <begin position="1172"/>
        <end position="1191"/>
    </location>
</feature>
<sequence>MGTQSGGGSSKEKEDKYKNAEDAKHLLDMIGEDIYKKAKEAALPYNNALHGLLTRATYPRDRKPTGSTPADPCGLEYQYHTNVTSTVINPCANRSKIRFSDVHGGQCTRNRIKDSTSVTVGACAPYRRLHVCDQNLEQIEPIKITNTHNLLVDVCQAAKFEGASITQDYPKKYRAKYNDSPSKMCTMLARSFADIGDIIRGKDLYLRYNRKDKTDKLQEQLKKYFKNIYDNLMEDLIKDPTKNGAKDRYKDENGGNYYQLREDWWALNRRDVWKAITCNAAGDGKYFRKTCSNDTSDTNEKCRCVTNDVPTYFDYVPQYLRWFEEWAEDFCRKRKHKLQNAKEQCRGDGEGGKKRYCSGNGYNCKETIRAQEKLVEGDDCHKCSVACKPFVEWLDNQKLEFDKQKRKYGNEIKKNHERTMKIGGTTINNLYVQEFYEQLKKNYQDVDDFLEKLSKEQICEGHPEVEVNGEKARSVNFKNHETNRTFCRTEYCKPCPLCGVTEEKGNWTPKKEDCAKGNKKEYPPENTTTIPKLPTDKGKTSILQKYKTFCQNAENNKQINKDVWQCHYEDTDRSNICVLQHDEKDKAEEDVMSYYSFFYGSIIDMLKDSVDWREKLKSCINNETKACKNGCKSKCDCYKRWVEGKKKEWTQIKDHFGKQKDMIGEIKGEAYIGIILEFYLKNNFLQNIKDAKVDAKAIEKFTDLLQKKNNQETDDTTKTIIDDFLEEEERFAETCKKCEDPQNPSSVARSNTPTQAPAPPDPATDDHASSEEEEEEDEDEEEGGGAVETEEKKEEKKDACATVNSLLQNRSATDDIEGCRQKDDGKIPYPRWTCEIDKFEEGHAGACMPPRRQKLCLYYIAHESQTRNINKEDDLKDAFIKTAAAETFFAWHYYNSKNANAQEQLKAGKIPPDFLRSMFYTYGDYRDICLDTDISKKQNDVAKAKDKIDQIFRKKDGSKPPSGLSRQEWWKTNGPKIWEGMLCALTKYVTDTDNKIKIKNDYSYVRVNQSQNGNPSLEEFAAKPQFLRWMIEWGEEFCVERQKKENIIKDACNEKNSSDVCNPGSSCKSACKAYEDYVNKKKGQFWLQTGKFVRNANEHKAHPEYKDYKYKEGSSPIQGNEYLLQKCDTGKCSCMTGNVLSVSPKDEPFGRYAHKYSEKCDCYQGKHKPGELQPPAPPPQPPPPPAIPAPATPGVKAPCEIVEELFKDVTTLQKACSTKYEKGREKFPSWKCIPSGNTGSTTSSVNGEHTRQRRSAETATGGPAADGGKSGSDSSSIGATCIPPRRRRLYVGKLEEWVNSGKTETSEPHVETTEGPTSPQTSGGQNTPSGKESSQSDKLRNAFIESAAVETFFLWDRYKKIKDKEEKERKERERENGGLETLDGDTLSGEETPQTLLQTGKIPPDFLRLMFYTLGDYRDILFSGSKDNTKSSTYNDILKGDKEMEQREGNIKTAIEKHFSNIVETPPNSDKRKTWWDKNAKYIWDGMICSLTYNTDSNGKDKKIEQIQDADDGKNLFQKLKENNDYDKVSFGGTEGPINTNAGKDAPNSQPPTLKQFTSRPTYFRYLEEWGETFCRERKKRLELVKKACREKDGGDPKYCSGDGHDCEQTYFEHDDMFKDPNCPSCYEQCRKYRKWIDIKFEEFHNQKNKYEEEKQKLNSNSNGDKKFCEEIKKHTNAEEFLKTLKHCKDGQTDEVKKSTNKDNKINFNDPKTTFGPLEYCKTCPPNKVNCNGPSRRSGGNDQCTAVNGNGNTWDSVFNGNGEKTTIEVEMIDRRAPYMENDLKDLFKTSSLFKGIRKQNWTCKFNKAQNKDVCKLDQFKDNIDLNEYTTFKVFLEYWLEDFLYGYYILKKKNLIKQCTQKGEKACDKESKNYCACVKEWVDQKQTEWGNIKNHFQKRNQDDGENIKSKVEMFLEKLIPQMNLTNGKKKIQQLNEFLRSYECNCTESSGKKGDTPKDIVECLLDKLGEKAKQCKDNHQTCDQSLPQSGRNLPHVGDDEEEENPVTQPNICPSEQVEQKPDGEDTCEEDKKDELEENSVPSGSPTADGEETPKALKPQEEVPEPDVEPPPQLQSDEPSNSISDILSSTIPFGIAIALTSIVFLFLK</sequence>
<evidence type="ECO:0000259" key="6">
    <source>
        <dbReference type="Pfam" id="PF18562"/>
    </source>
</evidence>
<feature type="compositionally biased region" description="Polar residues" evidence="1">
    <location>
        <begin position="1537"/>
        <end position="1554"/>
    </location>
</feature>
<dbReference type="SUPFAM" id="SSF140924">
    <property type="entry name" value="Duffy binding domain-like"/>
    <property type="match status" value="5"/>
</dbReference>
<feature type="region of interest" description="Disordered" evidence="1">
    <location>
        <begin position="1977"/>
        <end position="2083"/>
    </location>
</feature>
<dbReference type="InterPro" id="IPR008602">
    <property type="entry name" value="Duffy-antigen-binding"/>
</dbReference>
<feature type="compositionally biased region" description="Polar residues" evidence="1">
    <location>
        <begin position="1314"/>
        <end position="1333"/>
    </location>
</feature>
<feature type="domain" description="Duffy-antigen binding" evidence="4">
    <location>
        <begin position="845"/>
        <end position="1080"/>
    </location>
</feature>
<feature type="region of interest" description="Disordered" evidence="1">
    <location>
        <begin position="736"/>
        <end position="798"/>
    </location>
</feature>
<evidence type="ECO:0000256" key="2">
    <source>
        <dbReference type="SAM" id="Phobius"/>
    </source>
</evidence>
<feature type="compositionally biased region" description="Basic and acidic residues" evidence="1">
    <location>
        <begin position="2049"/>
        <end position="2058"/>
    </location>
</feature>
<feature type="region of interest" description="Disordered" evidence="1">
    <location>
        <begin position="1364"/>
        <end position="1391"/>
    </location>
</feature>
<feature type="compositionally biased region" description="Basic and acidic residues" evidence="1">
    <location>
        <begin position="789"/>
        <end position="798"/>
    </location>
</feature>
<evidence type="ECO:0000259" key="3">
    <source>
        <dbReference type="Pfam" id="PF03011"/>
    </source>
</evidence>
<protein>
    <recommendedName>
        <fullName evidence="10">Erythrocyte membrane protein 1</fullName>
    </recommendedName>
</protein>
<reference evidence="8 9" key="2">
    <citation type="submission" date="2013-02" db="EMBL/GenBank/DDBJ databases">
        <title>The Genome Sequence of Plasmodium falciparum MaliPS096_E11.</title>
        <authorList>
            <consortium name="The Broad Institute Genome Sequencing Platform"/>
            <consortium name="The Broad Institute Genome Sequencing Center for Infectious Disease"/>
            <person name="Neafsey D."/>
            <person name="Cheeseman I."/>
            <person name="Volkman S."/>
            <person name="Adams J."/>
            <person name="Walker B."/>
            <person name="Young S.K."/>
            <person name="Zeng Q."/>
            <person name="Gargeya S."/>
            <person name="Fitzgerald M."/>
            <person name="Haas B."/>
            <person name="Abouelleil A."/>
            <person name="Alvarado L."/>
            <person name="Arachchi H.M."/>
            <person name="Berlin A.M."/>
            <person name="Chapman S.B."/>
            <person name="Dewar J."/>
            <person name="Goldberg J."/>
            <person name="Griggs A."/>
            <person name="Gujja S."/>
            <person name="Hansen M."/>
            <person name="Howarth C."/>
            <person name="Imamovic A."/>
            <person name="Larimer J."/>
            <person name="McCowan C."/>
            <person name="Murphy C."/>
            <person name="Neiman D."/>
            <person name="Pearson M."/>
            <person name="Priest M."/>
            <person name="Roberts A."/>
            <person name="Saif S."/>
            <person name="Shea T."/>
            <person name="Sisk P."/>
            <person name="Sykes S."/>
            <person name="Wortman J."/>
            <person name="Nusbaum C."/>
            <person name="Birren B."/>
        </authorList>
    </citation>
    <scope>NUCLEOTIDE SEQUENCE [LARGE SCALE GENOMIC DNA]</scope>
    <source>
        <strain evidence="8 9">MaliPS096_E11</strain>
    </source>
</reference>
<organism evidence="8 9">
    <name type="scientific">Plasmodium falciparum MaliPS096_E11</name>
    <dbReference type="NCBI Taxonomy" id="1036727"/>
    <lineage>
        <taxon>Eukaryota</taxon>
        <taxon>Sar</taxon>
        <taxon>Alveolata</taxon>
        <taxon>Apicomplexa</taxon>
        <taxon>Aconoidasida</taxon>
        <taxon>Haemosporida</taxon>
        <taxon>Plasmodiidae</taxon>
        <taxon>Plasmodium</taxon>
        <taxon>Plasmodium (Laverania)</taxon>
    </lineage>
</organism>
<feature type="domain" description="Duffy-binding-like" evidence="7">
    <location>
        <begin position="1569"/>
        <end position="1717"/>
    </location>
</feature>
<feature type="region of interest" description="Disordered" evidence="1">
    <location>
        <begin position="1300"/>
        <end position="1337"/>
    </location>
</feature>
<dbReference type="FunFam" id="1.20.58.1930:FF:000001">
    <property type="entry name" value="Erythrocyte membrane protein 1, PfEMP1"/>
    <property type="match status" value="1"/>
</dbReference>
<dbReference type="GO" id="GO:0046789">
    <property type="term" value="F:host cell surface receptor binding"/>
    <property type="evidence" value="ECO:0007669"/>
    <property type="project" value="InterPro"/>
</dbReference>
<dbReference type="FunFam" id="1.20.1310.20:FF:000001">
    <property type="entry name" value="Erythrocyte membrane protein 1, PfEMP1"/>
    <property type="match status" value="1"/>
</dbReference>
<dbReference type="Gene3D" id="1.20.58.830">
    <property type="match status" value="3"/>
</dbReference>
<dbReference type="InterPro" id="IPR029210">
    <property type="entry name" value="PfEMP1_NTS"/>
</dbReference>
<evidence type="ECO:0000259" key="5">
    <source>
        <dbReference type="Pfam" id="PF15447"/>
    </source>
</evidence>
<feature type="compositionally biased region" description="Basic and acidic residues" evidence="1">
    <location>
        <begin position="1364"/>
        <end position="1377"/>
    </location>
</feature>
<keyword evidence="2" id="KW-0472">Membrane</keyword>
<dbReference type="Pfam" id="PF18562">
    <property type="entry name" value="CIDR1_gamma"/>
    <property type="match status" value="1"/>
</dbReference>
<dbReference type="Proteomes" id="UP000030699">
    <property type="component" value="Unassembled WGS sequence"/>
</dbReference>
<feature type="compositionally biased region" description="Acidic residues" evidence="1">
    <location>
        <begin position="771"/>
        <end position="783"/>
    </location>
</feature>
<dbReference type="Pfam" id="PF22672">
    <property type="entry name" value="DBL_C"/>
    <property type="match status" value="2"/>
</dbReference>
<dbReference type="FunFam" id="1.20.1310.20:FF:000012">
    <property type="entry name" value="Erythrocyte membrane protein 1, PfEMP1"/>
    <property type="match status" value="1"/>
</dbReference>
<evidence type="ECO:0000259" key="4">
    <source>
        <dbReference type="Pfam" id="PF05424"/>
    </source>
</evidence>
<dbReference type="Pfam" id="PF05424">
    <property type="entry name" value="Duffy_binding"/>
    <property type="match status" value="3"/>
</dbReference>
<keyword evidence="2" id="KW-1133">Transmembrane helix</keyword>
<name>A0A024WFF3_PLAFA</name>
<feature type="compositionally biased region" description="Low complexity" evidence="1">
    <location>
        <begin position="1235"/>
        <end position="1247"/>
    </location>
</feature>
<evidence type="ECO:0000313" key="8">
    <source>
        <dbReference type="EMBL" id="ETW45647.1"/>
    </source>
</evidence>
<evidence type="ECO:0000259" key="7">
    <source>
        <dbReference type="Pfam" id="PF22672"/>
    </source>
</evidence>
<dbReference type="InterPro" id="IPR041480">
    <property type="entry name" value="CIDR1_gamma"/>
</dbReference>
<feature type="region of interest" description="Disordered" evidence="1">
    <location>
        <begin position="1167"/>
        <end position="1194"/>
    </location>
</feature>
<evidence type="ECO:0000313" key="9">
    <source>
        <dbReference type="Proteomes" id="UP000030699"/>
    </source>
</evidence>
<dbReference type="Gene3D" id="1.20.58.1930">
    <property type="match status" value="2"/>
</dbReference>
<dbReference type="FunFam" id="1.20.58.830:FF:000005">
    <property type="entry name" value="Erythrocyte membrane protein 1, PfEMP1"/>
    <property type="match status" value="1"/>
</dbReference>
<dbReference type="Pfam" id="PF03011">
    <property type="entry name" value="PFEMP"/>
    <property type="match status" value="2"/>
</dbReference>
<keyword evidence="2" id="KW-0812">Transmembrane</keyword>
<feature type="region of interest" description="Disordered" evidence="1">
    <location>
        <begin position="1227"/>
        <end position="1281"/>
    </location>
</feature>
<feature type="domain" description="Plasmodium falciparum erythrocyte membrane protein-1 N-terminal segment" evidence="5">
    <location>
        <begin position="22"/>
        <end position="57"/>
    </location>
</feature>
<proteinExistence type="predicted"/>
<reference evidence="8 9" key="1">
    <citation type="submission" date="2013-02" db="EMBL/GenBank/DDBJ databases">
        <title>The Genome Annotation of Plasmodium falciparum MaliPS096_E11.</title>
        <authorList>
            <consortium name="The Broad Institute Genome Sequencing Platform"/>
            <consortium name="The Broad Institute Genome Sequencing Center for Infectious Disease"/>
            <person name="Neafsey D."/>
            <person name="Hoffman S."/>
            <person name="Volkman S."/>
            <person name="Rosenthal P."/>
            <person name="Walker B."/>
            <person name="Young S.K."/>
            <person name="Zeng Q."/>
            <person name="Gargeya S."/>
            <person name="Fitzgerald M."/>
            <person name="Haas B."/>
            <person name="Abouelleil A."/>
            <person name="Allen A.W."/>
            <person name="Alvarado L."/>
            <person name="Arachchi H.M."/>
            <person name="Berlin A.M."/>
            <person name="Chapman S.B."/>
            <person name="Gainer-Dewar J."/>
            <person name="Goldberg J."/>
            <person name="Griggs A."/>
            <person name="Gujja S."/>
            <person name="Hansen M."/>
            <person name="Howarth C."/>
            <person name="Imamovic A."/>
            <person name="Ireland A."/>
            <person name="Larimer J."/>
            <person name="McCowan C."/>
            <person name="Murphy C."/>
            <person name="Pearson M."/>
            <person name="Poon T.W."/>
            <person name="Priest M."/>
            <person name="Roberts A."/>
            <person name="Saif S."/>
            <person name="Shea T."/>
            <person name="Sisk P."/>
            <person name="Sykes S."/>
            <person name="Wortman J."/>
            <person name="Nusbaum C."/>
            <person name="Birren B."/>
        </authorList>
    </citation>
    <scope>NUCLEOTIDE SEQUENCE [LARGE SCALE GENOMIC DNA]</scope>
    <source>
        <strain evidence="8 9">MaliPS096_E11</strain>
    </source>
</reference>
<feature type="domain" description="Duffy-binding-like" evidence="3">
    <location>
        <begin position="597"/>
        <end position="740"/>
    </location>
</feature>
<feature type="domain" description="Duffy-antigen binding" evidence="4">
    <location>
        <begin position="121"/>
        <end position="321"/>
    </location>
</feature>
<evidence type="ECO:0008006" key="10">
    <source>
        <dbReference type="Google" id="ProtNLM"/>
    </source>
</evidence>
<feature type="region of interest" description="Disordered" evidence="1">
    <location>
        <begin position="1533"/>
        <end position="1554"/>
    </location>
</feature>
<feature type="non-terminal residue" evidence="8">
    <location>
        <position position="2105"/>
    </location>
</feature>
<dbReference type="Gene3D" id="1.20.1310.20">
    <property type="entry name" value="Duffy-antigen binding domain"/>
    <property type="match status" value="3"/>
</dbReference>
<gene>
    <name evidence="8" type="ORF">PFMALIP_06294</name>
</gene>
<dbReference type="OrthoDB" id="379270at2759"/>
<dbReference type="Pfam" id="PF15447">
    <property type="entry name" value="NTS"/>
    <property type="match status" value="1"/>
</dbReference>
<dbReference type="GO" id="GO:0016020">
    <property type="term" value="C:membrane"/>
    <property type="evidence" value="ECO:0007669"/>
    <property type="project" value="InterPro"/>
</dbReference>
<dbReference type="InterPro" id="IPR042202">
    <property type="entry name" value="Duffy-ag-bd_sf"/>
</dbReference>
<dbReference type="InterPro" id="IPR004258">
    <property type="entry name" value="DBL"/>
</dbReference>
<feature type="transmembrane region" description="Helical" evidence="2">
    <location>
        <begin position="2083"/>
        <end position="2104"/>
    </location>
</feature>
<accession>A0A024WFF3</accession>
<feature type="domain" description="Cysteine-rich interdomain region 1 gamma" evidence="6">
    <location>
        <begin position="1765"/>
        <end position="1817"/>
    </location>
</feature>
<feature type="compositionally biased region" description="Polar residues" evidence="1">
    <location>
        <begin position="742"/>
        <end position="751"/>
    </location>
</feature>
<dbReference type="InterPro" id="IPR054595">
    <property type="entry name" value="DBL_C"/>
</dbReference>